<evidence type="ECO:0000259" key="1">
    <source>
        <dbReference type="Pfam" id="PF00882"/>
    </source>
</evidence>
<comment type="caution">
    <text evidence="2">The sequence shown here is derived from an EMBL/GenBank/DDBJ whole genome shotgun (WGS) entry which is preliminary data.</text>
</comment>
<dbReference type="EMBL" id="JACRTB010000011">
    <property type="protein sequence ID" value="MBC8576474.1"/>
    <property type="molecule type" value="Genomic_DNA"/>
</dbReference>
<reference evidence="2 3" key="1">
    <citation type="submission" date="2020-08" db="EMBL/GenBank/DDBJ databases">
        <title>Genome public.</title>
        <authorList>
            <person name="Liu C."/>
            <person name="Sun Q."/>
        </authorList>
    </citation>
    <scope>NUCLEOTIDE SEQUENCE [LARGE SCALE GENOMIC DNA]</scope>
    <source>
        <strain evidence="2 3">BX1</strain>
    </source>
</reference>
<dbReference type="Pfam" id="PF00882">
    <property type="entry name" value="Zn_dep_PLPC"/>
    <property type="match status" value="1"/>
</dbReference>
<proteinExistence type="predicted"/>
<dbReference type="Proteomes" id="UP000658131">
    <property type="component" value="Unassembled WGS sequence"/>
</dbReference>
<name>A0ABR7NJ87_9FIRM</name>
<keyword evidence="3" id="KW-1185">Reference proteome</keyword>
<evidence type="ECO:0000313" key="3">
    <source>
        <dbReference type="Proteomes" id="UP000658131"/>
    </source>
</evidence>
<accession>A0ABR7NJ87</accession>
<sequence>MNPANHMLIASVVYDAVSRVDPGLLARAAFYWGNIAPDIAPTQAFRSHRAKFRLGMVNQKLARTMEAAGDDCGVWRRSYRLGVLCHYYADFCCYAHGDDYPKNLVRHMRHEHQLSRYARRRRELLERLDFVWEKLPEESEALLGRLEAKRRFVCDLNARGVNHGIELYSAIEAGCLLVFSYASFAGTVDFDRLLRPLCLAESA</sequence>
<feature type="domain" description="Phospholipase C/D" evidence="1">
    <location>
        <begin position="6"/>
        <end position="128"/>
    </location>
</feature>
<gene>
    <name evidence="2" type="ORF">H8717_08655</name>
</gene>
<dbReference type="InterPro" id="IPR029002">
    <property type="entry name" value="PLPC/GPLD1"/>
</dbReference>
<organism evidence="2 3">
    <name type="scientific">Yanshouia hominis</name>
    <dbReference type="NCBI Taxonomy" id="2763673"/>
    <lineage>
        <taxon>Bacteria</taxon>
        <taxon>Bacillati</taxon>
        <taxon>Bacillota</taxon>
        <taxon>Clostridia</taxon>
        <taxon>Eubacteriales</taxon>
        <taxon>Oscillospiraceae</taxon>
        <taxon>Yanshouia</taxon>
    </lineage>
</organism>
<dbReference type="RefSeq" id="WP_262399996.1">
    <property type="nucleotide sequence ID" value="NZ_JACRTB010000011.1"/>
</dbReference>
<protein>
    <submittedName>
        <fullName evidence="2">Zinc dependent phospholipase C family protein</fullName>
    </submittedName>
</protein>
<evidence type="ECO:0000313" key="2">
    <source>
        <dbReference type="EMBL" id="MBC8576474.1"/>
    </source>
</evidence>